<evidence type="ECO:0000256" key="7">
    <source>
        <dbReference type="PROSITE-ProRule" id="PRU00418"/>
    </source>
</evidence>
<comment type="cofactor">
    <cofactor evidence="6">
        <name>Mg(2+)</name>
        <dbReference type="ChEBI" id="CHEBI:18420"/>
    </cofactor>
    <text evidence="6">Binds 1 Mg(2+) ion per trimer.</text>
</comment>
<dbReference type="OrthoDB" id="350602at2"/>
<evidence type="ECO:0000313" key="9">
    <source>
        <dbReference type="Proteomes" id="UP000063781"/>
    </source>
</evidence>
<evidence type="ECO:0000256" key="4">
    <source>
        <dbReference type="ARBA" id="ARBA00022683"/>
    </source>
</evidence>
<feature type="binding site" evidence="6">
    <location>
        <position position="79"/>
    </location>
    <ligand>
        <name>Mg(2+)</name>
        <dbReference type="ChEBI" id="CHEBI:18420"/>
        <note>ligand shared between all trimeric partners</note>
    </ligand>
</feature>
<accession>A0A0X8H1C6</accession>
<dbReference type="PROSITE" id="PS51095">
    <property type="entry name" value="PTS_EIIA_TYPE_3"/>
    <property type="match status" value="1"/>
</dbReference>
<dbReference type="SUPFAM" id="SSF46973">
    <property type="entry name" value="Enzyme IIa from lactose specific PTS, IIa-lac"/>
    <property type="match status" value="1"/>
</dbReference>
<dbReference type="PANTHER" id="PTHR34382:SF7">
    <property type="entry name" value="PTS SYSTEM N,N'-DIACETYLCHITOBIOSE-SPECIFIC EIIA COMPONENT"/>
    <property type="match status" value="1"/>
</dbReference>
<evidence type="ECO:0000256" key="6">
    <source>
        <dbReference type="PIRSR" id="PIRSR000699-2"/>
    </source>
</evidence>
<keyword evidence="4" id="KW-0598">Phosphotransferase system</keyword>
<evidence type="ECO:0008006" key="10">
    <source>
        <dbReference type="Google" id="ProtNLM"/>
    </source>
</evidence>
<dbReference type="InterPro" id="IPR003188">
    <property type="entry name" value="PTS_IIA_lac/cel"/>
</dbReference>
<dbReference type="EMBL" id="CP013213">
    <property type="protein sequence ID" value="AMC94302.1"/>
    <property type="molecule type" value="Genomic_DNA"/>
</dbReference>
<name>A0A0X8H1C6_9FIRM</name>
<dbReference type="GO" id="GO:0016740">
    <property type="term" value="F:transferase activity"/>
    <property type="evidence" value="ECO:0007669"/>
    <property type="project" value="UniProtKB-KW"/>
</dbReference>
<protein>
    <recommendedName>
        <fullName evidence="10">PTS cellobiose transporter subunit IIA</fullName>
    </recommendedName>
</protein>
<dbReference type="STRING" id="1514105.AOC36_10060"/>
<evidence type="ECO:0000256" key="1">
    <source>
        <dbReference type="ARBA" id="ARBA00022448"/>
    </source>
</evidence>
<evidence type="ECO:0000256" key="5">
    <source>
        <dbReference type="PIRSR" id="PIRSR000699-1"/>
    </source>
</evidence>
<keyword evidence="1" id="KW-0813">Transport</keyword>
<dbReference type="Pfam" id="PF02255">
    <property type="entry name" value="PTS_IIA"/>
    <property type="match status" value="1"/>
</dbReference>
<keyword evidence="3" id="KW-0808">Transferase</keyword>
<dbReference type="InterPro" id="IPR036542">
    <property type="entry name" value="PTS_IIA_lac/cel_sf"/>
</dbReference>
<feature type="active site" description="Tele-phosphohistidine intermediate" evidence="5">
    <location>
        <position position="76"/>
    </location>
</feature>
<evidence type="ECO:0000256" key="3">
    <source>
        <dbReference type="ARBA" id="ARBA00022679"/>
    </source>
</evidence>
<dbReference type="GO" id="GO:0009401">
    <property type="term" value="P:phosphoenolpyruvate-dependent sugar phosphotransferase system"/>
    <property type="evidence" value="ECO:0007669"/>
    <property type="project" value="UniProtKB-KW"/>
</dbReference>
<dbReference type="RefSeq" id="WP_067633874.1">
    <property type="nucleotide sequence ID" value="NZ_CP013213.1"/>
</dbReference>
<evidence type="ECO:0000256" key="2">
    <source>
        <dbReference type="ARBA" id="ARBA00022597"/>
    </source>
</evidence>
<dbReference type="PIRSF" id="PIRSF000699">
    <property type="entry name" value="PTS_IILac_III"/>
    <property type="match status" value="1"/>
</dbReference>
<gene>
    <name evidence="8" type="ORF">AOC36_10060</name>
</gene>
<keyword evidence="2" id="KW-0762">Sugar transport</keyword>
<dbReference type="CDD" id="cd00215">
    <property type="entry name" value="PTS_IIA_lac"/>
    <property type="match status" value="1"/>
</dbReference>
<dbReference type="AlphaFoldDB" id="A0A0X8H1C6"/>
<organism evidence="8 9">
    <name type="scientific">Erysipelothrix larvae</name>
    <dbReference type="NCBI Taxonomy" id="1514105"/>
    <lineage>
        <taxon>Bacteria</taxon>
        <taxon>Bacillati</taxon>
        <taxon>Bacillota</taxon>
        <taxon>Erysipelotrichia</taxon>
        <taxon>Erysipelotrichales</taxon>
        <taxon>Erysipelotrichaceae</taxon>
        <taxon>Erysipelothrix</taxon>
    </lineage>
</organism>
<sequence>MDGLELACFQLISKAGAAKSLCFESLKYANEKQFTVAREKISEAKEIFIEAHTVHSQLITKEAQGDSTTVTLLLLHAEDQLMSAETTRDLIVQMITMYEKIYELEH</sequence>
<reference evidence="8 9" key="1">
    <citation type="submission" date="2015-10" db="EMBL/GenBank/DDBJ databases">
        <title>Erysipelothrix larvae sp. LV19 isolated from the larval gut of the rhinoceros beetle, Trypoxylus dichotomus.</title>
        <authorList>
            <person name="Lim S."/>
            <person name="Kim B.-C."/>
        </authorList>
    </citation>
    <scope>NUCLEOTIDE SEQUENCE [LARGE SCALE GENOMIC DNA]</scope>
    <source>
        <strain evidence="8 9">LV19</strain>
    </source>
</reference>
<keyword evidence="6" id="KW-0460">Magnesium</keyword>
<keyword evidence="6" id="KW-0479">Metal-binding</keyword>
<dbReference type="PANTHER" id="PTHR34382">
    <property type="entry name" value="PTS SYSTEM N,N'-DIACETYLCHITOBIOSE-SPECIFIC EIIA COMPONENT"/>
    <property type="match status" value="1"/>
</dbReference>
<dbReference type="GO" id="GO:0046872">
    <property type="term" value="F:metal ion binding"/>
    <property type="evidence" value="ECO:0007669"/>
    <property type="project" value="UniProtKB-KW"/>
</dbReference>
<proteinExistence type="predicted"/>
<keyword evidence="9" id="KW-1185">Reference proteome</keyword>
<dbReference type="KEGG" id="erl:AOC36_10060"/>
<dbReference type="Gene3D" id="1.20.58.80">
    <property type="entry name" value="Phosphotransferase system, lactose/cellobiose-type IIA subunit"/>
    <property type="match status" value="1"/>
</dbReference>
<dbReference type="Proteomes" id="UP000063781">
    <property type="component" value="Chromosome"/>
</dbReference>
<feature type="modified residue" description="Phosphohistidine; by HPr" evidence="7">
    <location>
        <position position="76"/>
    </location>
</feature>
<evidence type="ECO:0000313" key="8">
    <source>
        <dbReference type="EMBL" id="AMC94302.1"/>
    </source>
</evidence>